<protein>
    <submittedName>
        <fullName evidence="1">Uncharacterized protein</fullName>
    </submittedName>
</protein>
<evidence type="ECO:0000313" key="2">
    <source>
        <dbReference type="EMBL" id="VFK42374.1"/>
    </source>
</evidence>
<evidence type="ECO:0000313" key="3">
    <source>
        <dbReference type="EMBL" id="VFK79439.1"/>
    </source>
</evidence>
<reference evidence="1" key="1">
    <citation type="submission" date="2019-02" db="EMBL/GenBank/DDBJ databases">
        <authorList>
            <person name="Gruber-Vodicka R. H."/>
            <person name="Seah K. B. B."/>
        </authorList>
    </citation>
    <scope>NUCLEOTIDE SEQUENCE</scope>
    <source>
        <strain evidence="3">BECK_S127</strain>
        <strain evidence="2">BECK_S1320</strain>
        <strain evidence="1">BECK_S1321</strain>
    </source>
</reference>
<organism evidence="1">
    <name type="scientific">Candidatus Kentrum sp. SD</name>
    <dbReference type="NCBI Taxonomy" id="2126332"/>
    <lineage>
        <taxon>Bacteria</taxon>
        <taxon>Pseudomonadati</taxon>
        <taxon>Pseudomonadota</taxon>
        <taxon>Gammaproteobacteria</taxon>
        <taxon>Candidatus Kentrum</taxon>
    </lineage>
</organism>
<accession>A0A450Y6Y2</accession>
<sequence>MVSQPDNAGTEGGRFDEGIVILTTPLSFRPKGEILCIRNIFFKAKDSSCGNHIMQVGTPALRE</sequence>
<name>A0A450Y6Y2_9GAMM</name>
<evidence type="ECO:0000313" key="1">
    <source>
        <dbReference type="EMBL" id="VFK37294.1"/>
    </source>
</evidence>
<dbReference type="EMBL" id="CAADFU010000016">
    <property type="protein sequence ID" value="VFK42374.1"/>
    <property type="molecule type" value="Genomic_DNA"/>
</dbReference>
<dbReference type="EMBL" id="CAADHB010000050">
    <property type="protein sequence ID" value="VFK79439.1"/>
    <property type="molecule type" value="Genomic_DNA"/>
</dbReference>
<gene>
    <name evidence="3" type="ORF">BECKSD772D_GA0070982_10505</name>
    <name evidence="2" type="ORF">BECKSD772E_GA0070983_101637</name>
    <name evidence="1" type="ORF">BECKSD772F_GA0070984_101341</name>
</gene>
<proteinExistence type="predicted"/>
<dbReference type="AlphaFoldDB" id="A0A450Y6Y2"/>
<dbReference type="EMBL" id="CAADFR010000013">
    <property type="protein sequence ID" value="VFK37294.1"/>
    <property type="molecule type" value="Genomic_DNA"/>
</dbReference>